<keyword evidence="4" id="KW-0472">Membrane</keyword>
<feature type="transmembrane region" description="Helical" evidence="4">
    <location>
        <begin position="129"/>
        <end position="151"/>
    </location>
</feature>
<dbReference type="PANTHER" id="PTHR43280:SF29">
    <property type="entry name" value="ARAC-FAMILY TRANSCRIPTIONAL REGULATOR"/>
    <property type="match status" value="1"/>
</dbReference>
<evidence type="ECO:0000313" key="6">
    <source>
        <dbReference type="EMBL" id="NGQ92905.1"/>
    </source>
</evidence>
<evidence type="ECO:0000256" key="3">
    <source>
        <dbReference type="ARBA" id="ARBA00023163"/>
    </source>
</evidence>
<comment type="caution">
    <text evidence="6">The sequence shown here is derived from an EMBL/GenBank/DDBJ whole genome shotgun (WGS) entry which is preliminary data.</text>
</comment>
<dbReference type="Pfam" id="PF12833">
    <property type="entry name" value="HTH_18"/>
    <property type="match status" value="1"/>
</dbReference>
<dbReference type="PRINTS" id="PR00032">
    <property type="entry name" value="HTHARAC"/>
</dbReference>
<dbReference type="InterPro" id="IPR009057">
    <property type="entry name" value="Homeodomain-like_sf"/>
</dbReference>
<organism evidence="6 7">
    <name type="scientific">Paragemmobacter kunshanensis</name>
    <dbReference type="NCBI Taxonomy" id="2583234"/>
    <lineage>
        <taxon>Bacteria</taxon>
        <taxon>Pseudomonadati</taxon>
        <taxon>Pseudomonadota</taxon>
        <taxon>Alphaproteobacteria</taxon>
        <taxon>Rhodobacterales</taxon>
        <taxon>Paracoccaceae</taxon>
        <taxon>Paragemmobacter</taxon>
    </lineage>
</organism>
<keyword evidence="4" id="KW-1133">Transmembrane helix</keyword>
<dbReference type="GO" id="GO:0003700">
    <property type="term" value="F:DNA-binding transcription factor activity"/>
    <property type="evidence" value="ECO:0007669"/>
    <property type="project" value="InterPro"/>
</dbReference>
<evidence type="ECO:0000256" key="2">
    <source>
        <dbReference type="ARBA" id="ARBA00023125"/>
    </source>
</evidence>
<evidence type="ECO:0000313" key="7">
    <source>
        <dbReference type="Proteomes" id="UP000474758"/>
    </source>
</evidence>
<dbReference type="Proteomes" id="UP000474758">
    <property type="component" value="Unassembled WGS sequence"/>
</dbReference>
<keyword evidence="2" id="KW-0238">DNA-binding</keyword>
<reference evidence="6 7" key="1">
    <citation type="submission" date="2020-02" db="EMBL/GenBank/DDBJ databases">
        <title>Rhodobacter translucens sp. nov., a novel bacterium isolated from activated sludge.</title>
        <authorList>
            <person name="Liu J."/>
        </authorList>
    </citation>
    <scope>NUCLEOTIDE SEQUENCE [LARGE SCALE GENOMIC DNA]</scope>
    <source>
        <strain evidence="6 7">HX-7-19</strain>
    </source>
</reference>
<feature type="transmembrane region" description="Helical" evidence="4">
    <location>
        <begin position="172"/>
        <end position="190"/>
    </location>
</feature>
<dbReference type="Gene3D" id="1.10.10.60">
    <property type="entry name" value="Homeodomain-like"/>
    <property type="match status" value="2"/>
</dbReference>
<keyword evidence="7" id="KW-1185">Reference proteome</keyword>
<feature type="domain" description="HTH araC/xylS-type" evidence="5">
    <location>
        <begin position="266"/>
        <end position="364"/>
    </location>
</feature>
<name>A0A6M1U8I7_9RHOB</name>
<dbReference type="SMART" id="SM00342">
    <property type="entry name" value="HTH_ARAC"/>
    <property type="match status" value="1"/>
</dbReference>
<dbReference type="InterPro" id="IPR020449">
    <property type="entry name" value="Tscrpt_reg_AraC-type_HTH"/>
</dbReference>
<protein>
    <submittedName>
        <fullName evidence="6">Helix-turn-helix transcriptional regulator</fullName>
    </submittedName>
</protein>
<accession>A0A6M1U8I7</accession>
<keyword evidence="1" id="KW-0805">Transcription regulation</keyword>
<evidence type="ECO:0000256" key="1">
    <source>
        <dbReference type="ARBA" id="ARBA00023015"/>
    </source>
</evidence>
<sequence>MTAGASIVAALSLGRRWRAAESFAAGAATALLLVLTALCNAVDAASAEAPLWVISLSGAASAGVFVTAWVYSRDLSSDVPRPLRRSEVVHFMVPIAFLVHALWAMIAYGGSAGIDLGAQAGLSGLLFRLSGLVLLFAWLVHVTAYSAATILTMRSLPRRLKLVFADTGGRDLIWLRAIIALLVLHIPVAIAENLGLLDVPELLFALLSSVLGVLFATWSIHQNPVFQLTPSEKRRIAVDEDATEQPRYAKSLLGDERMVQIARRIEAVFAGERLHLTPNLSLARLAAKLGVSEGHLSQTFSRHLKCTFFDYVNRWRVEEAKRLLGDPEAIIAQVGVDAGYNSRSAFYSAFREATGMTPAAYRDRQVAGQGAAEPAGGA</sequence>
<feature type="transmembrane region" description="Helical" evidence="4">
    <location>
        <begin position="51"/>
        <end position="71"/>
    </location>
</feature>
<dbReference type="PROSITE" id="PS00041">
    <property type="entry name" value="HTH_ARAC_FAMILY_1"/>
    <property type="match status" value="1"/>
</dbReference>
<feature type="transmembrane region" description="Helical" evidence="4">
    <location>
        <begin position="91"/>
        <end position="109"/>
    </location>
</feature>
<dbReference type="SUPFAM" id="SSF46689">
    <property type="entry name" value="Homeodomain-like"/>
    <property type="match status" value="1"/>
</dbReference>
<dbReference type="RefSeq" id="WP_165053181.1">
    <property type="nucleotide sequence ID" value="NZ_JAALFE010000025.1"/>
</dbReference>
<evidence type="ECO:0000256" key="4">
    <source>
        <dbReference type="SAM" id="Phobius"/>
    </source>
</evidence>
<dbReference type="PROSITE" id="PS01124">
    <property type="entry name" value="HTH_ARAC_FAMILY_2"/>
    <property type="match status" value="1"/>
</dbReference>
<dbReference type="GO" id="GO:0043565">
    <property type="term" value="F:sequence-specific DNA binding"/>
    <property type="evidence" value="ECO:0007669"/>
    <property type="project" value="InterPro"/>
</dbReference>
<dbReference type="PANTHER" id="PTHR43280">
    <property type="entry name" value="ARAC-FAMILY TRANSCRIPTIONAL REGULATOR"/>
    <property type="match status" value="1"/>
</dbReference>
<proteinExistence type="predicted"/>
<dbReference type="InterPro" id="IPR018060">
    <property type="entry name" value="HTH_AraC"/>
</dbReference>
<gene>
    <name evidence="6" type="ORF">G5V65_18595</name>
</gene>
<feature type="transmembrane region" description="Helical" evidence="4">
    <location>
        <begin position="202"/>
        <end position="220"/>
    </location>
</feature>
<dbReference type="EMBL" id="JAALFE010000025">
    <property type="protein sequence ID" value="NGQ92905.1"/>
    <property type="molecule type" value="Genomic_DNA"/>
</dbReference>
<dbReference type="InterPro" id="IPR018062">
    <property type="entry name" value="HTH_AraC-typ_CS"/>
</dbReference>
<evidence type="ECO:0000259" key="5">
    <source>
        <dbReference type="PROSITE" id="PS01124"/>
    </source>
</evidence>
<dbReference type="AlphaFoldDB" id="A0A6M1U8I7"/>
<keyword evidence="4" id="KW-0812">Transmembrane</keyword>
<keyword evidence="3" id="KW-0804">Transcription</keyword>